<dbReference type="STRING" id="980561.A1359_00065"/>
<evidence type="ECO:0000313" key="14">
    <source>
        <dbReference type="EMBL" id="OAI18296.1"/>
    </source>
</evidence>
<dbReference type="GO" id="GO:0009279">
    <property type="term" value="C:cell outer membrane"/>
    <property type="evidence" value="ECO:0007669"/>
    <property type="project" value="UniProtKB-SubCell"/>
</dbReference>
<proteinExistence type="predicted"/>
<evidence type="ECO:0000256" key="7">
    <source>
        <dbReference type="ARBA" id="ARBA00023065"/>
    </source>
</evidence>
<dbReference type="InterPro" id="IPR039426">
    <property type="entry name" value="TonB-dep_rcpt-like"/>
</dbReference>
<evidence type="ECO:0000256" key="12">
    <source>
        <dbReference type="SAM" id="SignalP"/>
    </source>
</evidence>
<accession>A0A177NJJ5</accession>
<feature type="domain" description="TonB-dependent receptor plug" evidence="13">
    <location>
        <begin position="70"/>
        <end position="174"/>
    </location>
</feature>
<keyword evidence="7" id="KW-0406">Ion transport</keyword>
<dbReference type="InterPro" id="IPR012910">
    <property type="entry name" value="Plug_dom"/>
</dbReference>
<evidence type="ECO:0000256" key="5">
    <source>
        <dbReference type="ARBA" id="ARBA00022692"/>
    </source>
</evidence>
<evidence type="ECO:0000256" key="10">
    <source>
        <dbReference type="ARBA" id="ARBA00023237"/>
    </source>
</evidence>
<evidence type="ECO:0000256" key="3">
    <source>
        <dbReference type="ARBA" id="ARBA00022452"/>
    </source>
</evidence>
<keyword evidence="6" id="KW-0408">Iron</keyword>
<keyword evidence="10" id="KW-0998">Cell outer membrane</keyword>
<keyword evidence="14" id="KW-0675">Receptor</keyword>
<dbReference type="PANTHER" id="PTHR32552">
    <property type="entry name" value="FERRICHROME IRON RECEPTOR-RELATED"/>
    <property type="match status" value="1"/>
</dbReference>
<comment type="subcellular location">
    <subcellularLocation>
        <location evidence="1">Cell outer membrane</location>
        <topology evidence="1">Multi-pass membrane protein</topology>
    </subcellularLocation>
</comment>
<keyword evidence="15" id="KW-1185">Reference proteome</keyword>
<dbReference type="SUPFAM" id="SSF56935">
    <property type="entry name" value="Porins"/>
    <property type="match status" value="1"/>
</dbReference>
<dbReference type="Gene3D" id="2.40.170.20">
    <property type="entry name" value="TonB-dependent receptor, beta-barrel domain"/>
    <property type="match status" value="1"/>
</dbReference>
<dbReference type="InterPro" id="IPR037066">
    <property type="entry name" value="Plug_dom_sf"/>
</dbReference>
<feature type="signal peptide" evidence="12">
    <location>
        <begin position="1"/>
        <end position="35"/>
    </location>
</feature>
<keyword evidence="4" id="KW-0410">Iron transport</keyword>
<dbReference type="OrthoDB" id="99480at2"/>
<feature type="compositionally biased region" description="Low complexity" evidence="11">
    <location>
        <begin position="454"/>
        <end position="468"/>
    </location>
</feature>
<feature type="region of interest" description="Disordered" evidence="11">
    <location>
        <begin position="451"/>
        <end position="473"/>
    </location>
</feature>
<organism evidence="14 15">
    <name type="scientific">Methylomonas lenta</name>
    <dbReference type="NCBI Taxonomy" id="980561"/>
    <lineage>
        <taxon>Bacteria</taxon>
        <taxon>Pseudomonadati</taxon>
        <taxon>Pseudomonadota</taxon>
        <taxon>Gammaproteobacteria</taxon>
        <taxon>Methylococcales</taxon>
        <taxon>Methylococcaceae</taxon>
        <taxon>Methylomonas</taxon>
    </lineage>
</organism>
<keyword evidence="2" id="KW-0813">Transport</keyword>
<keyword evidence="9" id="KW-0472">Membrane</keyword>
<protein>
    <submittedName>
        <fullName evidence="14">TonB-dependent receptor</fullName>
    </submittedName>
</protein>
<evidence type="ECO:0000256" key="1">
    <source>
        <dbReference type="ARBA" id="ARBA00004571"/>
    </source>
</evidence>
<dbReference type="GO" id="GO:0006826">
    <property type="term" value="P:iron ion transport"/>
    <property type="evidence" value="ECO:0007669"/>
    <property type="project" value="UniProtKB-KW"/>
</dbReference>
<gene>
    <name evidence="14" type="ORF">A1359_00065</name>
</gene>
<dbReference type="EMBL" id="LUUI01000080">
    <property type="protein sequence ID" value="OAI18296.1"/>
    <property type="molecule type" value="Genomic_DNA"/>
</dbReference>
<dbReference type="Proteomes" id="UP000078476">
    <property type="component" value="Unassembled WGS sequence"/>
</dbReference>
<evidence type="ECO:0000259" key="13">
    <source>
        <dbReference type="Pfam" id="PF07715"/>
    </source>
</evidence>
<keyword evidence="3" id="KW-1134">Transmembrane beta strand</keyword>
<keyword evidence="12" id="KW-0732">Signal</keyword>
<dbReference type="InterPro" id="IPR036942">
    <property type="entry name" value="Beta-barrel_TonB_sf"/>
</dbReference>
<evidence type="ECO:0000256" key="6">
    <source>
        <dbReference type="ARBA" id="ARBA00023004"/>
    </source>
</evidence>
<comment type="caution">
    <text evidence="14">The sequence shown here is derived from an EMBL/GenBank/DDBJ whole genome shotgun (WGS) entry which is preliminary data.</text>
</comment>
<evidence type="ECO:0000256" key="4">
    <source>
        <dbReference type="ARBA" id="ARBA00022496"/>
    </source>
</evidence>
<name>A0A177NJJ5_9GAMM</name>
<keyword evidence="5" id="KW-0812">Transmembrane</keyword>
<evidence type="ECO:0000256" key="11">
    <source>
        <dbReference type="SAM" id="MobiDB-lite"/>
    </source>
</evidence>
<sequence length="725" mass="79750">MRTDKNNKNNKNSKQKPIYIGLGIALALSAGIAQAHSVNDDGQVEELDAVEVEDGRGKDLIGLASSASQGEVSHAQFEYRPLSRNGELLEVVPGVVATQHSGSGKANQYFLRGFNLDHGTDFTTYVDGIPMNMTTHAHGQGYMDLNSIIPELVKNIEYGKGPYYAEVGDFSAAGYAKMFTMDKLSEGIVKFTAGEYDYYRTLVANSNKVGDGDLLYAGEFNLYNGPWTVPEDSKKFNGMIRYTLDRHDWGMSINGKAYSNSWTATNQIPQSSVDNGDLGLYGSMDPSDGGTSNRYSVSGSFWQTGDNWKNEANIYSLYTDLNMYSNFSGYTLSPTNPSNLPLDPDAKYYPSDQILQTERRVQTGGNFEHTRYNKVLGFEMDNSVGLQLRHDDITGLGLYHTNQQQILDTVSDSDAGITTIGTYIKNHTHWHEKVRTITGLRSDFINNDVRMRDSGSGSSSVNAANSGSRGKTMLSPKASLVLGPWYDTEFFVNGGYGYHSNDARGTTLQFNPSDGQALGPEASRITPAAWSRGAETGFRTNFIPGLNSTFAAWWLQSSQELVFVGDEGTTDVNRKSNRYGVELTNYYKPTDWLTLDGDLALTTARYADDNAYIANSVGRVISTGVTVVAPNGLFGTLRFRHFGRVPLDEAGEYWAGDTNVVNLGAGFKQKQYKLEIDVFNLFGSTQNDIAYAYDYAYPNGANTATGILKHPVEPRMVRGTITVNF</sequence>
<reference evidence="14 15" key="1">
    <citation type="submission" date="2016-03" db="EMBL/GenBank/DDBJ databases">
        <authorList>
            <person name="Ploux O."/>
        </authorList>
    </citation>
    <scope>NUCLEOTIDE SEQUENCE [LARGE SCALE GENOMIC DNA]</scope>
    <source>
        <strain evidence="14 15">R-45370</strain>
    </source>
</reference>
<keyword evidence="8" id="KW-0798">TonB box</keyword>
<dbReference type="PANTHER" id="PTHR32552:SF81">
    <property type="entry name" value="TONB-DEPENDENT OUTER MEMBRANE RECEPTOR"/>
    <property type="match status" value="1"/>
</dbReference>
<evidence type="ECO:0000256" key="2">
    <source>
        <dbReference type="ARBA" id="ARBA00022448"/>
    </source>
</evidence>
<evidence type="ECO:0000256" key="9">
    <source>
        <dbReference type="ARBA" id="ARBA00023136"/>
    </source>
</evidence>
<dbReference type="AlphaFoldDB" id="A0A177NJJ5"/>
<dbReference type="Pfam" id="PF07715">
    <property type="entry name" value="Plug"/>
    <property type="match status" value="1"/>
</dbReference>
<dbReference type="Gene3D" id="2.170.130.10">
    <property type="entry name" value="TonB-dependent receptor, plug domain"/>
    <property type="match status" value="1"/>
</dbReference>
<evidence type="ECO:0000256" key="8">
    <source>
        <dbReference type="ARBA" id="ARBA00023077"/>
    </source>
</evidence>
<evidence type="ECO:0000313" key="15">
    <source>
        <dbReference type="Proteomes" id="UP000078476"/>
    </source>
</evidence>
<dbReference type="RefSeq" id="WP_066979401.1">
    <property type="nucleotide sequence ID" value="NZ_LUUI01000080.1"/>
</dbReference>
<feature type="chain" id="PRO_5008069220" evidence="12">
    <location>
        <begin position="36"/>
        <end position="725"/>
    </location>
</feature>